<reference evidence="2 3" key="1">
    <citation type="submission" date="2020-05" db="EMBL/GenBank/DDBJ databases">
        <title>Actinomadura verrucosospora NRRL-B18236 (PFL_A860) Genome sequencing and assembly.</title>
        <authorList>
            <person name="Samborskyy M."/>
        </authorList>
    </citation>
    <scope>NUCLEOTIDE SEQUENCE [LARGE SCALE GENOMIC DNA]</scope>
    <source>
        <strain evidence="2 3">NRRL:B18236</strain>
    </source>
</reference>
<accession>A0A7D3VVD4</accession>
<name>A0A7D3VVD4_ACTVE</name>
<dbReference type="EMBL" id="CP053892">
    <property type="protein sequence ID" value="QKG23738.1"/>
    <property type="molecule type" value="Genomic_DNA"/>
</dbReference>
<evidence type="ECO:0000256" key="1">
    <source>
        <dbReference type="SAM" id="MobiDB-lite"/>
    </source>
</evidence>
<proteinExistence type="predicted"/>
<protein>
    <submittedName>
        <fullName evidence="2">Uncharacterized protein</fullName>
    </submittedName>
</protein>
<sequence length="162" mass="17134">MVPAYRRTADGEQRSGAGDDRACPNALPHWTPDDSPSFGVVAAGRHPAGREGRSRGKRTKSGTRRMTASQVMVLEHLSRYAWTRRLGATTSPGSSASGRQRTTSSPQRIAGGGRLHHAQAASQDAHLRHRTPEPGGQRASAMAGVAVVQPAAAPSGWRPSAR</sequence>
<dbReference type="AlphaFoldDB" id="A0A7D3VVD4"/>
<keyword evidence="3" id="KW-1185">Reference proteome</keyword>
<feature type="region of interest" description="Disordered" evidence="1">
    <location>
        <begin position="85"/>
        <end position="162"/>
    </location>
</feature>
<dbReference type="Proteomes" id="UP000501240">
    <property type="component" value="Chromosome"/>
</dbReference>
<evidence type="ECO:0000313" key="2">
    <source>
        <dbReference type="EMBL" id="QKG23738.1"/>
    </source>
</evidence>
<gene>
    <name evidence="2" type="ORF">ACTIVE_5381</name>
</gene>
<evidence type="ECO:0000313" key="3">
    <source>
        <dbReference type="Proteomes" id="UP000501240"/>
    </source>
</evidence>
<organism evidence="2 3">
    <name type="scientific">Actinomadura verrucosospora</name>
    <dbReference type="NCBI Taxonomy" id="46165"/>
    <lineage>
        <taxon>Bacteria</taxon>
        <taxon>Bacillati</taxon>
        <taxon>Actinomycetota</taxon>
        <taxon>Actinomycetes</taxon>
        <taxon>Streptosporangiales</taxon>
        <taxon>Thermomonosporaceae</taxon>
        <taxon>Actinomadura</taxon>
    </lineage>
</organism>
<feature type="region of interest" description="Disordered" evidence="1">
    <location>
        <begin position="1"/>
        <end position="69"/>
    </location>
</feature>
<feature type="compositionally biased region" description="Low complexity" evidence="1">
    <location>
        <begin position="141"/>
        <end position="153"/>
    </location>
</feature>
<feature type="compositionally biased region" description="Basic and acidic residues" evidence="1">
    <location>
        <begin position="7"/>
        <end position="22"/>
    </location>
</feature>
<feature type="compositionally biased region" description="Low complexity" evidence="1">
    <location>
        <begin position="87"/>
        <end position="98"/>
    </location>
</feature>